<evidence type="ECO:0000256" key="2">
    <source>
        <dbReference type="ARBA" id="ARBA00013064"/>
    </source>
</evidence>
<dbReference type="EC" id="3.1.3.48" evidence="2"/>
<dbReference type="Gene3D" id="3.90.190.10">
    <property type="entry name" value="Protein tyrosine phosphatase superfamily"/>
    <property type="match status" value="1"/>
</dbReference>
<comment type="subcellular location">
    <subcellularLocation>
        <location evidence="1">Cytoplasm</location>
    </subcellularLocation>
</comment>
<name>A0AAE0T8N2_9BIVA</name>
<protein>
    <recommendedName>
        <fullName evidence="2">protein-tyrosine-phosphatase</fullName>
        <ecNumber evidence="2">3.1.3.48</ecNumber>
    </recommendedName>
</protein>
<keyword evidence="3" id="KW-0963">Cytoplasm</keyword>
<feature type="region of interest" description="Disordered" evidence="8">
    <location>
        <begin position="321"/>
        <end position="351"/>
    </location>
</feature>
<dbReference type="PANTHER" id="PTHR45983">
    <property type="entry name" value="TYROSINE PHOSPHATSE N18, PUTATIVE-RELATED"/>
    <property type="match status" value="1"/>
</dbReference>
<feature type="compositionally biased region" description="Acidic residues" evidence="8">
    <location>
        <begin position="329"/>
        <end position="339"/>
    </location>
</feature>
<gene>
    <name evidence="11" type="ORF">CHS0354_002431</name>
</gene>
<keyword evidence="4" id="KW-0597">Phosphoprotein</keyword>
<reference evidence="11" key="3">
    <citation type="submission" date="2023-05" db="EMBL/GenBank/DDBJ databases">
        <authorList>
            <person name="Smith C.H."/>
        </authorList>
    </citation>
    <scope>NUCLEOTIDE SEQUENCE</scope>
    <source>
        <strain evidence="11">CHS0354</strain>
        <tissue evidence="11">Mantle</tissue>
    </source>
</reference>
<evidence type="ECO:0000256" key="5">
    <source>
        <dbReference type="ARBA" id="ARBA00022801"/>
    </source>
</evidence>
<evidence type="ECO:0000256" key="4">
    <source>
        <dbReference type="ARBA" id="ARBA00022553"/>
    </source>
</evidence>
<dbReference type="SUPFAM" id="SSF52799">
    <property type="entry name" value="(Phosphotyrosine protein) phosphatases II"/>
    <property type="match status" value="1"/>
</dbReference>
<sequence length="741" mass="83648">MSSEVALQLQALLQKFIDHVDNMQIEEDEAGNGLEKQFRELRDLTMKQRDENILPATEGRKPYNMKKNRYKDILPFDSTRVPLKEIPDEPGSDYINANFIQGVDFASQYYIASQGPLPNTVDDFWRMLWENNVIVVFMACKLVELGKKKCEQYWPDEVGSKKQFGEIEVTLTKEENRSEHYIMRNFEAKYNGETHTLIQLHYNGWPDHDIPEDIETILEMIAEMRRMRKDHESVATKRPPAVIHCSAGCGRTGTICAIDYVWDILQTGKLTPDFDLYKIIKHMREQRQSMIQTPDQYEMVYKATQQLFKEHLDMMQDHDYGNLKFGQDPGEEEGDDESEPQITGGEKHRKHSIVPEIQEALHKYGIETEVSVPAEEKSPSSLKATRALFEQIQSPVLISKESFEPRKMNENLQGNAHMNSTVEMFEKMQTKISPSTPLTPLKAKPQQPLQAATGNIELGKDPLVQTQGFINADPWKPEILQPKPVPQEQTASNSYMKKNLFLNSDEDKNGKHVTRITVGAKPALTSEIKRIPSDPADKSHGRLNSQGSSSKAYASADPNTLDTEDSGALNSQGPYSYAYASADPSKLDTKDSGTYAYASVDVAGRQEAEKSIGSVGNNIYSSVKKTQNGAPSSSAADFYTPVQKTSQNKKPAWTRFNEDDPYETVQIWSEGIKDDEPPSLPDRGYIDEPPKLISSNSITDNKEKSKGMFKTASSSSEFGKRIEKKFKGPRPPPAEWTKGKH</sequence>
<dbReference type="FunFam" id="3.90.190.10:FF:000045">
    <property type="entry name" value="Tyrosine-protein phosphatase non-receptor type 12"/>
    <property type="match status" value="1"/>
</dbReference>
<dbReference type="InterPro" id="IPR003595">
    <property type="entry name" value="Tyr_Pase_cat"/>
</dbReference>
<dbReference type="InterPro" id="IPR029021">
    <property type="entry name" value="Prot-tyrosine_phosphatase-like"/>
</dbReference>
<feature type="domain" description="Tyrosine specific protein phosphatases" evidence="10">
    <location>
        <begin position="215"/>
        <end position="298"/>
    </location>
</feature>
<evidence type="ECO:0000256" key="3">
    <source>
        <dbReference type="ARBA" id="ARBA00022490"/>
    </source>
</evidence>
<dbReference type="InterPro" id="IPR000242">
    <property type="entry name" value="PTP_cat"/>
</dbReference>
<feature type="compositionally biased region" description="Basic and acidic residues" evidence="8">
    <location>
        <begin position="527"/>
        <end position="540"/>
    </location>
</feature>
<evidence type="ECO:0000259" key="10">
    <source>
        <dbReference type="PROSITE" id="PS50056"/>
    </source>
</evidence>
<keyword evidence="6" id="KW-0904">Protein phosphatase</keyword>
<keyword evidence="5" id="KW-0378">Hydrolase</keyword>
<dbReference type="Proteomes" id="UP001195483">
    <property type="component" value="Unassembled WGS sequence"/>
</dbReference>
<feature type="compositionally biased region" description="Polar residues" evidence="8">
    <location>
        <begin position="542"/>
        <end position="561"/>
    </location>
</feature>
<dbReference type="InterPro" id="IPR000387">
    <property type="entry name" value="Tyr_Pase_dom"/>
</dbReference>
<feature type="domain" description="Tyrosine-protein phosphatase" evidence="9">
    <location>
        <begin position="34"/>
        <end position="307"/>
    </location>
</feature>
<reference evidence="11" key="2">
    <citation type="journal article" date="2021" name="Genome Biol. Evol.">
        <title>Developing a high-quality reference genome for a parasitic bivalve with doubly uniparental inheritance (Bivalvia: Unionida).</title>
        <authorList>
            <person name="Smith C.H."/>
        </authorList>
    </citation>
    <scope>NUCLEOTIDE SEQUENCE</scope>
    <source>
        <strain evidence="11">CHS0354</strain>
        <tissue evidence="11">Mantle</tissue>
    </source>
</reference>
<dbReference type="PROSITE" id="PS00383">
    <property type="entry name" value="TYR_PHOSPHATASE_1"/>
    <property type="match status" value="1"/>
</dbReference>
<comment type="similarity">
    <text evidence="7">Belongs to the protein-tyrosine phosphatase family. Non-receptor class 4 subfamily.</text>
</comment>
<reference evidence="11" key="1">
    <citation type="journal article" date="2021" name="Genome Biol. Evol.">
        <title>A High-Quality Reference Genome for a Parasitic Bivalve with Doubly Uniparental Inheritance (Bivalvia: Unionida).</title>
        <authorList>
            <person name="Smith C.H."/>
        </authorList>
    </citation>
    <scope>NUCLEOTIDE SEQUENCE</scope>
    <source>
        <strain evidence="11">CHS0354</strain>
    </source>
</reference>
<evidence type="ECO:0000256" key="7">
    <source>
        <dbReference type="ARBA" id="ARBA00034734"/>
    </source>
</evidence>
<dbReference type="PROSITE" id="PS50056">
    <property type="entry name" value="TYR_PHOSPHATASE_2"/>
    <property type="match status" value="1"/>
</dbReference>
<dbReference type="AlphaFoldDB" id="A0AAE0T8N2"/>
<dbReference type="GO" id="GO:0005634">
    <property type="term" value="C:nucleus"/>
    <property type="evidence" value="ECO:0007669"/>
    <property type="project" value="TreeGrafter"/>
</dbReference>
<feature type="compositionally biased region" description="Polar residues" evidence="8">
    <location>
        <begin position="625"/>
        <end position="635"/>
    </location>
</feature>
<dbReference type="InterPro" id="IPR047170">
    <property type="entry name" value="PTN12/18/22"/>
</dbReference>
<organism evidence="11 12">
    <name type="scientific">Potamilus streckersoni</name>
    <dbReference type="NCBI Taxonomy" id="2493646"/>
    <lineage>
        <taxon>Eukaryota</taxon>
        <taxon>Metazoa</taxon>
        <taxon>Spiralia</taxon>
        <taxon>Lophotrochozoa</taxon>
        <taxon>Mollusca</taxon>
        <taxon>Bivalvia</taxon>
        <taxon>Autobranchia</taxon>
        <taxon>Heteroconchia</taxon>
        <taxon>Palaeoheterodonta</taxon>
        <taxon>Unionida</taxon>
        <taxon>Unionoidea</taxon>
        <taxon>Unionidae</taxon>
        <taxon>Ambleminae</taxon>
        <taxon>Lampsilini</taxon>
        <taxon>Potamilus</taxon>
    </lineage>
</organism>
<dbReference type="PROSITE" id="PS50055">
    <property type="entry name" value="TYR_PHOSPHATASE_PTP"/>
    <property type="match status" value="1"/>
</dbReference>
<dbReference type="PRINTS" id="PR00700">
    <property type="entry name" value="PRTYPHPHTASE"/>
</dbReference>
<evidence type="ECO:0000256" key="1">
    <source>
        <dbReference type="ARBA" id="ARBA00004496"/>
    </source>
</evidence>
<feature type="region of interest" description="Disordered" evidence="8">
    <location>
        <begin position="625"/>
        <end position="655"/>
    </location>
</feature>
<dbReference type="GO" id="GO:0004726">
    <property type="term" value="F:non-membrane spanning protein tyrosine phosphatase activity"/>
    <property type="evidence" value="ECO:0007669"/>
    <property type="project" value="InterPro"/>
</dbReference>
<dbReference type="GO" id="GO:0005737">
    <property type="term" value="C:cytoplasm"/>
    <property type="evidence" value="ECO:0007669"/>
    <property type="project" value="UniProtKB-SubCell"/>
</dbReference>
<dbReference type="Pfam" id="PF00102">
    <property type="entry name" value="Y_phosphatase"/>
    <property type="match status" value="1"/>
</dbReference>
<dbReference type="EMBL" id="JAEAOA010000205">
    <property type="protein sequence ID" value="KAK3605814.1"/>
    <property type="molecule type" value="Genomic_DNA"/>
</dbReference>
<dbReference type="InterPro" id="IPR016130">
    <property type="entry name" value="Tyr_Pase_AS"/>
</dbReference>
<comment type="caution">
    <text evidence="11">The sequence shown here is derived from an EMBL/GenBank/DDBJ whole genome shotgun (WGS) entry which is preliminary data.</text>
</comment>
<evidence type="ECO:0000256" key="8">
    <source>
        <dbReference type="SAM" id="MobiDB-lite"/>
    </source>
</evidence>
<dbReference type="PANTHER" id="PTHR45983:SF2">
    <property type="entry name" value="PROTEIN-TYROSINE-PHOSPHATASE"/>
    <property type="match status" value="1"/>
</dbReference>
<evidence type="ECO:0000313" key="11">
    <source>
        <dbReference type="EMBL" id="KAK3605814.1"/>
    </source>
</evidence>
<feature type="region of interest" description="Disordered" evidence="8">
    <location>
        <begin position="525"/>
        <end position="570"/>
    </location>
</feature>
<keyword evidence="12" id="KW-1185">Reference proteome</keyword>
<evidence type="ECO:0000313" key="12">
    <source>
        <dbReference type="Proteomes" id="UP001195483"/>
    </source>
</evidence>
<dbReference type="SMART" id="SM00404">
    <property type="entry name" value="PTPc_motif"/>
    <property type="match status" value="1"/>
</dbReference>
<proteinExistence type="inferred from homology"/>
<accession>A0AAE0T8N2</accession>
<dbReference type="SMART" id="SM00194">
    <property type="entry name" value="PTPc"/>
    <property type="match status" value="1"/>
</dbReference>
<evidence type="ECO:0000259" key="9">
    <source>
        <dbReference type="PROSITE" id="PS50055"/>
    </source>
</evidence>
<evidence type="ECO:0000256" key="6">
    <source>
        <dbReference type="ARBA" id="ARBA00022912"/>
    </source>
</evidence>
<feature type="region of interest" description="Disordered" evidence="8">
    <location>
        <begin position="670"/>
        <end position="741"/>
    </location>
</feature>